<keyword evidence="2" id="KW-0472">Membrane</keyword>
<proteinExistence type="predicted"/>
<evidence type="ECO:0000256" key="2">
    <source>
        <dbReference type="SAM" id="Phobius"/>
    </source>
</evidence>
<dbReference type="EMBL" id="MSKJ01000030">
    <property type="protein sequence ID" value="OLO43194.1"/>
    <property type="molecule type" value="Genomic_DNA"/>
</dbReference>
<evidence type="ECO:0000256" key="1">
    <source>
        <dbReference type="SAM" id="MobiDB-lite"/>
    </source>
</evidence>
<name>A0A1Q8V524_9ACTO</name>
<evidence type="ECO:0000313" key="3">
    <source>
        <dbReference type="EMBL" id="OLO43194.1"/>
    </source>
</evidence>
<feature type="compositionally biased region" description="Pro residues" evidence="1">
    <location>
        <begin position="1"/>
        <end position="17"/>
    </location>
</feature>
<protein>
    <submittedName>
        <fullName evidence="3">Uncharacterized protein</fullName>
    </submittedName>
</protein>
<comment type="caution">
    <text evidence="3">The sequence shown here is derived from an EMBL/GenBank/DDBJ whole genome shotgun (WGS) entry which is preliminary data.</text>
</comment>
<accession>A0A1Q8V524</accession>
<gene>
    <name evidence="3" type="ORF">BKH29_11450</name>
</gene>
<feature type="region of interest" description="Disordered" evidence="1">
    <location>
        <begin position="1"/>
        <end position="39"/>
    </location>
</feature>
<dbReference type="AlphaFoldDB" id="A0A1Q8V524"/>
<keyword evidence="2" id="KW-1133">Transmembrane helix</keyword>
<dbReference type="Proteomes" id="UP000186857">
    <property type="component" value="Unassembled WGS sequence"/>
</dbReference>
<reference evidence="3 4" key="1">
    <citation type="submission" date="2016-12" db="EMBL/GenBank/DDBJ databases">
        <title>Genomic Comparison of strains in the 'Actinomyces naeslundii' Group.</title>
        <authorList>
            <person name="Mughal S.R."/>
            <person name="Do T."/>
            <person name="Gilbert S.C."/>
            <person name="Witherden E.A."/>
            <person name="Didelot X."/>
            <person name="Beighton D."/>
        </authorList>
    </citation>
    <scope>NUCLEOTIDE SEQUENCE [LARGE SCALE GENOMIC DNA]</scope>
    <source>
        <strain evidence="3 4">CCUG 33920</strain>
    </source>
</reference>
<organism evidence="3 4">
    <name type="scientific">Actinomyces oris</name>
    <dbReference type="NCBI Taxonomy" id="544580"/>
    <lineage>
        <taxon>Bacteria</taxon>
        <taxon>Bacillati</taxon>
        <taxon>Actinomycetota</taxon>
        <taxon>Actinomycetes</taxon>
        <taxon>Actinomycetales</taxon>
        <taxon>Actinomycetaceae</taxon>
        <taxon>Actinomyces</taxon>
    </lineage>
</organism>
<evidence type="ECO:0000313" key="4">
    <source>
        <dbReference type="Proteomes" id="UP000186857"/>
    </source>
</evidence>
<feature type="compositionally biased region" description="Low complexity" evidence="1">
    <location>
        <begin position="18"/>
        <end position="34"/>
    </location>
</feature>
<feature type="non-terminal residue" evidence="3">
    <location>
        <position position="1"/>
    </location>
</feature>
<sequence length="67" mass="6664">TPTPTEEPTPTPTPTEVPTPGTSASTPPSNSGSNLASTGSNAVPVIAAMAAFLVTGYVILAVRRRAS</sequence>
<keyword evidence="2" id="KW-0812">Transmembrane</keyword>
<feature type="transmembrane region" description="Helical" evidence="2">
    <location>
        <begin position="42"/>
        <end position="62"/>
    </location>
</feature>